<accession>A0A7K4AHN0</accession>
<dbReference type="NCBIfam" id="TIGR00268">
    <property type="entry name" value="ATP-dependent sacrificial sulfur transferase LarE"/>
    <property type="match status" value="1"/>
</dbReference>
<reference evidence="2 3" key="1">
    <citation type="journal article" date="2020" name="Biotechnol. Biofuels">
        <title>New insights from the biogas microbiome by comprehensive genome-resolved metagenomics of nearly 1600 species originating from multiple anaerobic digesters.</title>
        <authorList>
            <person name="Campanaro S."/>
            <person name="Treu L."/>
            <person name="Rodriguez-R L.M."/>
            <person name="Kovalovszki A."/>
            <person name="Ziels R.M."/>
            <person name="Maus I."/>
            <person name="Zhu X."/>
            <person name="Kougias P.G."/>
            <person name="Basile A."/>
            <person name="Luo G."/>
            <person name="Schluter A."/>
            <person name="Konstantinidis K.T."/>
            <person name="Angelidaki I."/>
        </authorList>
    </citation>
    <scope>NUCLEOTIDE SEQUENCE [LARGE SCALE GENOMIC DNA]</scope>
    <source>
        <strain evidence="2">AS27yjCOA_157</strain>
    </source>
</reference>
<dbReference type="InterPro" id="IPR014729">
    <property type="entry name" value="Rossmann-like_a/b/a_fold"/>
</dbReference>
<dbReference type="InterPro" id="IPR022310">
    <property type="entry name" value="NAD/GMP_synthase"/>
</dbReference>
<dbReference type="GO" id="GO:0006163">
    <property type="term" value="P:purine nucleotide metabolic process"/>
    <property type="evidence" value="ECO:0007669"/>
    <property type="project" value="UniProtKB-ARBA"/>
</dbReference>
<dbReference type="PANTHER" id="PTHR43169">
    <property type="entry name" value="EXSB FAMILY PROTEIN"/>
    <property type="match status" value="1"/>
</dbReference>
<dbReference type="PANTHER" id="PTHR43169:SF2">
    <property type="entry name" value="NAD_GMP SYNTHASE DOMAIN-CONTAINING PROTEIN"/>
    <property type="match status" value="1"/>
</dbReference>
<feature type="domain" description="NAD/GMP synthase" evidence="1">
    <location>
        <begin position="21"/>
        <end position="78"/>
    </location>
</feature>
<dbReference type="CDD" id="cd01990">
    <property type="entry name" value="LarE-like"/>
    <property type="match status" value="1"/>
</dbReference>
<keyword evidence="2" id="KW-0808">Transferase</keyword>
<dbReference type="AlphaFoldDB" id="A0A7K4AHN0"/>
<evidence type="ECO:0000313" key="2">
    <source>
        <dbReference type="EMBL" id="NLJ22454.1"/>
    </source>
</evidence>
<dbReference type="PIRSF" id="PIRSF006661">
    <property type="entry name" value="PP-lp_UCP006661"/>
    <property type="match status" value="1"/>
</dbReference>
<dbReference type="RefSeq" id="WP_157863802.1">
    <property type="nucleotide sequence ID" value="NZ_CAJYDL010000001.1"/>
</dbReference>
<dbReference type="Pfam" id="PF02540">
    <property type="entry name" value="NAD_synthase"/>
    <property type="match status" value="1"/>
</dbReference>
<proteinExistence type="predicted"/>
<dbReference type="Gene3D" id="3.40.50.620">
    <property type="entry name" value="HUPs"/>
    <property type="match status" value="1"/>
</dbReference>
<dbReference type="InterPro" id="IPR052188">
    <property type="entry name" value="Ni-pincer_cofactor_biosynth"/>
</dbReference>
<dbReference type="GO" id="GO:0016783">
    <property type="term" value="F:sulfurtransferase activity"/>
    <property type="evidence" value="ECO:0007669"/>
    <property type="project" value="InterPro"/>
</dbReference>
<dbReference type="SUPFAM" id="SSF52402">
    <property type="entry name" value="Adenine nucleotide alpha hydrolases-like"/>
    <property type="match status" value="1"/>
</dbReference>
<organism evidence="2 3">
    <name type="scientific">Methanothrix soehngenii</name>
    <name type="common">Methanosaeta concilii</name>
    <dbReference type="NCBI Taxonomy" id="2223"/>
    <lineage>
        <taxon>Archaea</taxon>
        <taxon>Methanobacteriati</taxon>
        <taxon>Methanobacteriota</taxon>
        <taxon>Stenosarchaea group</taxon>
        <taxon>Methanomicrobia</taxon>
        <taxon>Methanotrichales</taxon>
        <taxon>Methanotrichaceae</taxon>
        <taxon>Methanothrix</taxon>
    </lineage>
</organism>
<name>A0A7K4AHN0_METSH</name>
<dbReference type="EMBL" id="JAAYUN010000087">
    <property type="protein sequence ID" value="NLJ22454.1"/>
    <property type="molecule type" value="Genomic_DNA"/>
</dbReference>
<dbReference type="GeneID" id="10462102"/>
<sequence length="268" mass="30004">MLKMSHDGKLKDLKDRIREKERLLISYSGGVDSSLLAKLAHDVLGEGAVAVILDSEIYPRSELEEAVALAESLGLELRVERFSILDDQAFSQNPSTRCYICKKRSSAILKRVAQKEGMSCIADGVNADDLDDYRPGIAACSEEGIWHPFVDSGITKKDIRTLAQDMGLPVWDKPSSACLASRIPYNERITREGLRMVEEGEEYLKSLGFGQLRVRSQGKTARIELEEQELERALACRQEIVMRLKCIGFEYVTLDLEGYRSGSLNEVL</sequence>
<protein>
    <submittedName>
        <fullName evidence="2">ATP-dependent sacrificial sulfur transferase LarE</fullName>
    </submittedName>
</protein>
<gene>
    <name evidence="2" type="primary">larE</name>
    <name evidence="2" type="ORF">GX426_05025</name>
</gene>
<dbReference type="InterPro" id="IPR005232">
    <property type="entry name" value="LarE"/>
</dbReference>
<evidence type="ECO:0000259" key="1">
    <source>
        <dbReference type="Pfam" id="PF02540"/>
    </source>
</evidence>
<evidence type="ECO:0000313" key="3">
    <source>
        <dbReference type="Proteomes" id="UP000544742"/>
    </source>
</evidence>
<comment type="caution">
    <text evidence="2">The sequence shown here is derived from an EMBL/GenBank/DDBJ whole genome shotgun (WGS) entry which is preliminary data.</text>
</comment>
<dbReference type="Proteomes" id="UP000544742">
    <property type="component" value="Unassembled WGS sequence"/>
</dbReference>